<dbReference type="GO" id="GO:0005615">
    <property type="term" value="C:extracellular space"/>
    <property type="evidence" value="ECO:0007669"/>
    <property type="project" value="TreeGrafter"/>
</dbReference>
<dbReference type="InterPro" id="IPR000436">
    <property type="entry name" value="Sushi_SCR_CCP_dom"/>
</dbReference>
<evidence type="ECO:0000256" key="2">
    <source>
        <dbReference type="ARBA" id="ARBA00022729"/>
    </source>
</evidence>
<feature type="domain" description="Sushi" evidence="5">
    <location>
        <begin position="1"/>
        <end position="41"/>
    </location>
</feature>
<dbReference type="PANTHER" id="PTHR45785:SF7">
    <property type="entry name" value="COMPLEMENT FACTOR H"/>
    <property type="match status" value="1"/>
</dbReference>
<protein>
    <recommendedName>
        <fullName evidence="5">Sushi domain-containing protein</fullName>
    </recommendedName>
</protein>
<comment type="caution">
    <text evidence="4">Lacks conserved residue(s) required for the propagation of feature annotation.</text>
</comment>
<sequence length="164" mass="18873">MTKYPPDSRVRYECNKPFEIFGEVEVTCQNGNWTEPPKCKDPAQKCGPPPPIENGDITSFPLQEYAPFSSVEYQCQNLYQLKGKKKITCRNGEWSEPPTCLHPCVISEEIMERHNITFKWIGKQKLYSKSGEYVDFSCKFGYNVANKSSPLRTRCIDGRINYPS</sequence>
<dbReference type="FunFam" id="2.10.70.10:FF:000060">
    <property type="entry name" value="Complement inhibitory factor H"/>
    <property type="match status" value="1"/>
</dbReference>
<dbReference type="AlphaFoldDB" id="A0AAW0H1D7"/>
<evidence type="ECO:0000313" key="7">
    <source>
        <dbReference type="Proteomes" id="UP001488838"/>
    </source>
</evidence>
<keyword evidence="3 4" id="KW-1015">Disulfide bond</keyword>
<name>A0AAW0H1D7_MYOGA</name>
<dbReference type="SMART" id="SM00032">
    <property type="entry name" value="CCP"/>
    <property type="match status" value="2"/>
</dbReference>
<organism evidence="6 7">
    <name type="scientific">Myodes glareolus</name>
    <name type="common">Bank vole</name>
    <name type="synonym">Clethrionomys glareolus</name>
    <dbReference type="NCBI Taxonomy" id="447135"/>
    <lineage>
        <taxon>Eukaryota</taxon>
        <taxon>Metazoa</taxon>
        <taxon>Chordata</taxon>
        <taxon>Craniata</taxon>
        <taxon>Vertebrata</taxon>
        <taxon>Euteleostomi</taxon>
        <taxon>Mammalia</taxon>
        <taxon>Eutheria</taxon>
        <taxon>Euarchontoglires</taxon>
        <taxon>Glires</taxon>
        <taxon>Rodentia</taxon>
        <taxon>Myomorpha</taxon>
        <taxon>Muroidea</taxon>
        <taxon>Cricetidae</taxon>
        <taxon>Arvicolinae</taxon>
        <taxon>Myodes</taxon>
    </lineage>
</organism>
<dbReference type="PROSITE" id="PS50923">
    <property type="entry name" value="SUSHI"/>
    <property type="match status" value="2"/>
</dbReference>
<dbReference type="InterPro" id="IPR035976">
    <property type="entry name" value="Sushi/SCR/CCP_sf"/>
</dbReference>
<feature type="disulfide bond" evidence="4">
    <location>
        <begin position="46"/>
        <end position="89"/>
    </location>
</feature>
<dbReference type="CDD" id="cd00033">
    <property type="entry name" value="CCP"/>
    <property type="match status" value="2"/>
</dbReference>
<evidence type="ECO:0000256" key="1">
    <source>
        <dbReference type="ARBA" id="ARBA00022659"/>
    </source>
</evidence>
<evidence type="ECO:0000313" key="6">
    <source>
        <dbReference type="EMBL" id="KAK7795464.1"/>
    </source>
</evidence>
<dbReference type="EMBL" id="JBBHLL010002312">
    <property type="protein sequence ID" value="KAK7795464.1"/>
    <property type="molecule type" value="Genomic_DNA"/>
</dbReference>
<keyword evidence="7" id="KW-1185">Reference proteome</keyword>
<evidence type="ECO:0000256" key="3">
    <source>
        <dbReference type="ARBA" id="ARBA00023157"/>
    </source>
</evidence>
<reference evidence="6 7" key="1">
    <citation type="journal article" date="2023" name="bioRxiv">
        <title>Conserved and derived expression patterns and positive selection on dental genes reveal complex evolutionary context of ever-growing rodent molars.</title>
        <authorList>
            <person name="Calamari Z.T."/>
            <person name="Song A."/>
            <person name="Cohen E."/>
            <person name="Akter M."/>
            <person name="Roy R.D."/>
            <person name="Hallikas O."/>
            <person name="Christensen M.M."/>
            <person name="Li P."/>
            <person name="Marangoni P."/>
            <person name="Jernvall J."/>
            <person name="Klein O.D."/>
        </authorList>
    </citation>
    <scope>NUCLEOTIDE SEQUENCE [LARGE SCALE GENOMIC DNA]</scope>
    <source>
        <strain evidence="6">V071</strain>
    </source>
</reference>
<dbReference type="PANTHER" id="PTHR45785">
    <property type="entry name" value="COMPLEMENT FACTOR H-RELATED"/>
    <property type="match status" value="1"/>
</dbReference>
<evidence type="ECO:0000259" key="5">
    <source>
        <dbReference type="PROSITE" id="PS50923"/>
    </source>
</evidence>
<dbReference type="FunFam" id="2.10.70.10:FF:000026">
    <property type="entry name" value="Complement inhibitory factor H"/>
    <property type="match status" value="1"/>
</dbReference>
<dbReference type="Proteomes" id="UP001488838">
    <property type="component" value="Unassembled WGS sequence"/>
</dbReference>
<gene>
    <name evidence="6" type="ORF">U0070_027332</name>
</gene>
<dbReference type="Pfam" id="PF00084">
    <property type="entry name" value="Sushi"/>
    <property type="match status" value="2"/>
</dbReference>
<keyword evidence="1 4" id="KW-0768">Sushi</keyword>
<proteinExistence type="predicted"/>
<comment type="caution">
    <text evidence="6">The sequence shown here is derived from an EMBL/GenBank/DDBJ whole genome shotgun (WGS) entry which is preliminary data.</text>
</comment>
<feature type="non-terminal residue" evidence="6">
    <location>
        <position position="164"/>
    </location>
</feature>
<keyword evidence="2" id="KW-0732">Signal</keyword>
<feature type="domain" description="Sushi" evidence="5">
    <location>
        <begin position="44"/>
        <end position="102"/>
    </location>
</feature>
<dbReference type="InterPro" id="IPR051503">
    <property type="entry name" value="ComplSys_Reg/VirEntry_Med"/>
</dbReference>
<accession>A0AAW0H1D7</accession>
<dbReference type="GO" id="GO:0001851">
    <property type="term" value="F:complement component C3b binding"/>
    <property type="evidence" value="ECO:0007669"/>
    <property type="project" value="TreeGrafter"/>
</dbReference>
<dbReference type="SUPFAM" id="SSF57535">
    <property type="entry name" value="Complement control module/SCR domain"/>
    <property type="match status" value="3"/>
</dbReference>
<dbReference type="GO" id="GO:0006956">
    <property type="term" value="P:complement activation"/>
    <property type="evidence" value="ECO:0007669"/>
    <property type="project" value="TreeGrafter"/>
</dbReference>
<dbReference type="Gene3D" id="2.10.70.10">
    <property type="entry name" value="Complement Module, domain 1"/>
    <property type="match status" value="3"/>
</dbReference>
<evidence type="ECO:0000256" key="4">
    <source>
        <dbReference type="PROSITE-ProRule" id="PRU00302"/>
    </source>
</evidence>